<name>A0A327M7A4_9PROT</name>
<dbReference type="RefSeq" id="WP_111470533.1">
    <property type="nucleotide sequence ID" value="NZ_QLIX01000010.1"/>
</dbReference>
<reference evidence="4" key="1">
    <citation type="submission" date="2018-06" db="EMBL/GenBank/DDBJ databases">
        <authorList>
            <person name="Khan S.A."/>
        </authorList>
    </citation>
    <scope>NUCLEOTIDE SEQUENCE [LARGE SCALE GENOMIC DNA]</scope>
    <source>
        <strain evidence="4">DB-1506</strain>
    </source>
</reference>
<protein>
    <submittedName>
        <fullName evidence="3">Uncharacterized protein</fullName>
    </submittedName>
</protein>
<dbReference type="AlphaFoldDB" id="A0A327M7A4"/>
<evidence type="ECO:0000256" key="1">
    <source>
        <dbReference type="SAM" id="MobiDB-lite"/>
    </source>
</evidence>
<organism evidence="3 4">
    <name type="scientific">Roseicella frigidaeris</name>
    <dbReference type="NCBI Taxonomy" id="2230885"/>
    <lineage>
        <taxon>Bacteria</taxon>
        <taxon>Pseudomonadati</taxon>
        <taxon>Pseudomonadota</taxon>
        <taxon>Alphaproteobacteria</taxon>
        <taxon>Acetobacterales</taxon>
        <taxon>Roseomonadaceae</taxon>
        <taxon>Roseicella</taxon>
    </lineage>
</organism>
<accession>A0A327M7A4</accession>
<evidence type="ECO:0000256" key="2">
    <source>
        <dbReference type="SAM" id="SignalP"/>
    </source>
</evidence>
<evidence type="ECO:0000313" key="4">
    <source>
        <dbReference type="Proteomes" id="UP000249065"/>
    </source>
</evidence>
<dbReference type="EMBL" id="QLIX01000010">
    <property type="protein sequence ID" value="RAI58192.1"/>
    <property type="molecule type" value="Genomic_DNA"/>
</dbReference>
<feature type="region of interest" description="Disordered" evidence="1">
    <location>
        <begin position="42"/>
        <end position="78"/>
    </location>
</feature>
<keyword evidence="4" id="KW-1185">Reference proteome</keyword>
<dbReference type="OrthoDB" id="9945174at2"/>
<gene>
    <name evidence="3" type="ORF">DOO78_14285</name>
</gene>
<dbReference type="Proteomes" id="UP000249065">
    <property type="component" value="Unassembled WGS sequence"/>
</dbReference>
<dbReference type="PROSITE" id="PS51257">
    <property type="entry name" value="PROKAR_LIPOPROTEIN"/>
    <property type="match status" value="1"/>
</dbReference>
<evidence type="ECO:0000313" key="3">
    <source>
        <dbReference type="EMBL" id="RAI58192.1"/>
    </source>
</evidence>
<comment type="caution">
    <text evidence="3">The sequence shown here is derived from an EMBL/GenBank/DDBJ whole genome shotgun (WGS) entry which is preliminary data.</text>
</comment>
<sequence>MTGRSAILVALVALLPVLGACGEVVPTAASAGDALPAFGVGPPRLREPPATRPAWLSDPHPNPERYRVPDDSFLDHLG</sequence>
<feature type="compositionally biased region" description="Basic and acidic residues" evidence="1">
    <location>
        <begin position="61"/>
        <end position="78"/>
    </location>
</feature>
<proteinExistence type="predicted"/>
<feature type="signal peptide" evidence="2">
    <location>
        <begin position="1"/>
        <end position="22"/>
    </location>
</feature>
<keyword evidence="2" id="KW-0732">Signal</keyword>
<feature type="chain" id="PRO_5016334528" evidence="2">
    <location>
        <begin position="23"/>
        <end position="78"/>
    </location>
</feature>